<gene>
    <name evidence="1" type="ORF">NW755_013276</name>
</gene>
<dbReference type="AlphaFoldDB" id="A0A9W8UW08"/>
<evidence type="ECO:0000313" key="2">
    <source>
        <dbReference type="Proteomes" id="UP001152087"/>
    </source>
</evidence>
<accession>A0A9W8UW08</accession>
<dbReference type="EMBL" id="JAOQAV010000077">
    <property type="protein sequence ID" value="KAJ4178351.1"/>
    <property type="molecule type" value="Genomic_DNA"/>
</dbReference>
<reference evidence="1" key="1">
    <citation type="submission" date="2022-09" db="EMBL/GenBank/DDBJ databases">
        <title>Fusarium specimens isolated from Avocado Roots.</title>
        <authorList>
            <person name="Stajich J."/>
            <person name="Roper C."/>
            <person name="Heimlech-Rivalta G."/>
        </authorList>
    </citation>
    <scope>NUCLEOTIDE SEQUENCE</scope>
    <source>
        <strain evidence="1">A02</strain>
    </source>
</reference>
<dbReference type="Proteomes" id="UP001152087">
    <property type="component" value="Unassembled WGS sequence"/>
</dbReference>
<comment type="caution">
    <text evidence="1">The sequence shown here is derived from an EMBL/GenBank/DDBJ whole genome shotgun (WGS) entry which is preliminary data.</text>
</comment>
<sequence>MGKRSDGLHVGMHRAIPVVDSFSRRTARLQTEIRRQARASEIVARSVTPMGDALRRQSKDLQETAPNIQEVISRECAGLKEAMRLDIQNAIQAQAAESLGPGDGTLNYLGLQCLQRLFLVGQQGRYAVAESR</sequence>
<keyword evidence="2" id="KW-1185">Reference proteome</keyword>
<evidence type="ECO:0000313" key="1">
    <source>
        <dbReference type="EMBL" id="KAJ4178351.1"/>
    </source>
</evidence>
<proteinExistence type="predicted"/>
<organism evidence="1 2">
    <name type="scientific">Fusarium falciforme</name>
    <dbReference type="NCBI Taxonomy" id="195108"/>
    <lineage>
        <taxon>Eukaryota</taxon>
        <taxon>Fungi</taxon>
        <taxon>Dikarya</taxon>
        <taxon>Ascomycota</taxon>
        <taxon>Pezizomycotina</taxon>
        <taxon>Sordariomycetes</taxon>
        <taxon>Hypocreomycetidae</taxon>
        <taxon>Hypocreales</taxon>
        <taxon>Nectriaceae</taxon>
        <taxon>Fusarium</taxon>
        <taxon>Fusarium solani species complex</taxon>
    </lineage>
</organism>
<name>A0A9W8UW08_9HYPO</name>
<protein>
    <submittedName>
        <fullName evidence="1">Uncharacterized protein</fullName>
    </submittedName>
</protein>